<reference evidence="1 2" key="1">
    <citation type="submission" date="2021-06" db="EMBL/GenBank/DDBJ databases">
        <title>Bacillus sp. RD4P76, an endophyte from a halophyte.</title>
        <authorList>
            <person name="Sun J.-Q."/>
        </authorList>
    </citation>
    <scope>NUCLEOTIDE SEQUENCE [LARGE SCALE GENOMIC DNA]</scope>
    <source>
        <strain evidence="1 2">JCM 17098</strain>
    </source>
</reference>
<dbReference type="EMBL" id="JAHQCR010000015">
    <property type="protein sequence ID" value="MBU9720281.1"/>
    <property type="molecule type" value="Genomic_DNA"/>
</dbReference>
<evidence type="ECO:0000313" key="1">
    <source>
        <dbReference type="EMBL" id="MBU9720281.1"/>
    </source>
</evidence>
<accession>A0ABS6JNZ3</accession>
<comment type="caution">
    <text evidence="1">The sequence shown here is derived from an EMBL/GenBank/DDBJ whole genome shotgun (WGS) entry which is preliminary data.</text>
</comment>
<keyword evidence="2" id="KW-1185">Reference proteome</keyword>
<protein>
    <submittedName>
        <fullName evidence="1">Uncharacterized protein</fullName>
    </submittedName>
</protein>
<sequence length="148" mass="17680">MVINFTKKQYKHLLDLVFLGEWTANAIATGINVNKEYKAMLEYISLRAEEFGHGELFDNEFHPGEASPTFEYEQEMFAIIDRYENEVFWDELADRLAKRDLINHDEYDNHEEYLREMSDISAKYYEEFDKNGINNLILKKGYYLKLIK</sequence>
<gene>
    <name evidence="1" type="ORF">KS407_02360</name>
</gene>
<dbReference type="Proteomes" id="UP000790580">
    <property type="component" value="Unassembled WGS sequence"/>
</dbReference>
<name>A0ABS6JNZ3_9BACI</name>
<proteinExistence type="predicted"/>
<evidence type="ECO:0000313" key="2">
    <source>
        <dbReference type="Proteomes" id="UP000790580"/>
    </source>
</evidence>
<organism evidence="1 2">
    <name type="scientific">Evansella alkalicola</name>
    <dbReference type="NCBI Taxonomy" id="745819"/>
    <lineage>
        <taxon>Bacteria</taxon>
        <taxon>Bacillati</taxon>
        <taxon>Bacillota</taxon>
        <taxon>Bacilli</taxon>
        <taxon>Bacillales</taxon>
        <taxon>Bacillaceae</taxon>
        <taxon>Evansella</taxon>
    </lineage>
</organism>
<dbReference type="RefSeq" id="WP_088073892.1">
    <property type="nucleotide sequence ID" value="NZ_JAHQCR010000015.1"/>
</dbReference>